<proteinExistence type="predicted"/>
<name>A0ABQ6QQ24_9BACT</name>
<keyword evidence="1" id="KW-1133">Transmembrane helix</keyword>
<gene>
    <name evidence="2" type="ORF">ASNO1_23600</name>
</gene>
<dbReference type="Proteomes" id="UP001342631">
    <property type="component" value="Unassembled WGS sequence"/>
</dbReference>
<feature type="transmembrane region" description="Helical" evidence="1">
    <location>
        <begin position="12"/>
        <end position="34"/>
    </location>
</feature>
<organism evidence="2 3">
    <name type="scientific">Corallococcus caeni</name>
    <dbReference type="NCBI Taxonomy" id="3082388"/>
    <lineage>
        <taxon>Bacteria</taxon>
        <taxon>Pseudomonadati</taxon>
        <taxon>Myxococcota</taxon>
        <taxon>Myxococcia</taxon>
        <taxon>Myxococcales</taxon>
        <taxon>Cystobacterineae</taxon>
        <taxon>Myxococcaceae</taxon>
        <taxon>Corallococcus</taxon>
    </lineage>
</organism>
<comment type="caution">
    <text evidence="2">The sequence shown here is derived from an EMBL/GenBank/DDBJ whole genome shotgun (WGS) entry which is preliminary data.</text>
</comment>
<evidence type="ECO:0008006" key="4">
    <source>
        <dbReference type="Google" id="ProtNLM"/>
    </source>
</evidence>
<keyword evidence="3" id="KW-1185">Reference proteome</keyword>
<sequence>MPFSSDPRFRVYLVDAAVATLLIPVLVTLLWMAFQVTDAIPPDASPTQLMLLRGAVRTPFIFCLTCLFFRAFTAWEDVLRYLSQELQSRTGMQRQARMRKE</sequence>
<feature type="transmembrane region" description="Helical" evidence="1">
    <location>
        <begin position="54"/>
        <end position="72"/>
    </location>
</feature>
<keyword evidence="1" id="KW-0812">Transmembrane</keyword>
<reference evidence="2 3" key="1">
    <citation type="journal article" date="2024" name="Arch. Microbiol.">
        <title>Corallococcus caeni sp. nov., a novel myxobacterium isolated from activated sludge.</title>
        <authorList>
            <person name="Tomita S."/>
            <person name="Nakai R."/>
            <person name="Kuroda K."/>
            <person name="Kurashita H."/>
            <person name="Hatamoto M."/>
            <person name="Yamaguchi T."/>
            <person name="Narihiro T."/>
        </authorList>
    </citation>
    <scope>NUCLEOTIDE SEQUENCE [LARGE SCALE GENOMIC DNA]</scope>
    <source>
        <strain evidence="2 3">NO1</strain>
    </source>
</reference>
<evidence type="ECO:0000313" key="2">
    <source>
        <dbReference type="EMBL" id="GMU06107.1"/>
    </source>
</evidence>
<accession>A0ABQ6QQ24</accession>
<evidence type="ECO:0000313" key="3">
    <source>
        <dbReference type="Proteomes" id="UP001342631"/>
    </source>
</evidence>
<evidence type="ECO:0000256" key="1">
    <source>
        <dbReference type="SAM" id="Phobius"/>
    </source>
</evidence>
<dbReference type="RefSeq" id="WP_338276902.1">
    <property type="nucleotide sequence ID" value="NZ_BTTX01000002.1"/>
</dbReference>
<keyword evidence="1" id="KW-0472">Membrane</keyword>
<dbReference type="EMBL" id="BTTX01000002">
    <property type="protein sequence ID" value="GMU06107.1"/>
    <property type="molecule type" value="Genomic_DNA"/>
</dbReference>
<protein>
    <recommendedName>
        <fullName evidence="4">RDD family protein</fullName>
    </recommendedName>
</protein>